<reference evidence="2 3" key="1">
    <citation type="submission" date="2019-12" db="EMBL/GenBank/DDBJ databases">
        <title>Genomic-based taxomic classification of the family Erythrobacteraceae.</title>
        <authorList>
            <person name="Xu L."/>
        </authorList>
    </citation>
    <scope>NUCLEOTIDE SEQUENCE [LARGE SCALE GENOMIC DNA]</scope>
    <source>
        <strain evidence="2 3">KCTC 52763</strain>
    </source>
</reference>
<comment type="caution">
    <text evidence="2">The sequence shown here is derived from an EMBL/GenBank/DDBJ whole genome shotgun (WGS) entry which is preliminary data.</text>
</comment>
<proteinExistence type="predicted"/>
<feature type="transmembrane region" description="Helical" evidence="1">
    <location>
        <begin position="120"/>
        <end position="141"/>
    </location>
</feature>
<keyword evidence="1" id="KW-0472">Membrane</keyword>
<gene>
    <name evidence="2" type="ORF">GRI41_05110</name>
</gene>
<keyword evidence="3" id="KW-1185">Reference proteome</keyword>
<dbReference type="RefSeq" id="WP_160603666.1">
    <property type="nucleotide sequence ID" value="NZ_WTYX01000001.1"/>
</dbReference>
<feature type="transmembrane region" description="Helical" evidence="1">
    <location>
        <begin position="147"/>
        <end position="170"/>
    </location>
</feature>
<evidence type="ECO:0000256" key="1">
    <source>
        <dbReference type="SAM" id="Phobius"/>
    </source>
</evidence>
<feature type="transmembrane region" description="Helical" evidence="1">
    <location>
        <begin position="86"/>
        <end position="108"/>
    </location>
</feature>
<protein>
    <submittedName>
        <fullName evidence="2">Rod shape-determining protein MreD</fullName>
    </submittedName>
</protein>
<keyword evidence="1" id="KW-0812">Transmembrane</keyword>
<name>A0A844ZXG2_9SPHN</name>
<accession>A0A844ZXG2</accession>
<dbReference type="EMBL" id="WTYX01000001">
    <property type="protein sequence ID" value="MXO90189.1"/>
    <property type="molecule type" value="Genomic_DNA"/>
</dbReference>
<dbReference type="OrthoDB" id="7426601at2"/>
<dbReference type="Proteomes" id="UP000442714">
    <property type="component" value="Unassembled WGS sequence"/>
</dbReference>
<evidence type="ECO:0000313" key="3">
    <source>
        <dbReference type="Proteomes" id="UP000442714"/>
    </source>
</evidence>
<feature type="transmembrane region" description="Helical" evidence="1">
    <location>
        <begin position="20"/>
        <end position="40"/>
    </location>
</feature>
<dbReference type="AlphaFoldDB" id="A0A844ZXG2"/>
<sequence length="184" mass="20447">MDQVNPKARSDEYGSRINRAHSPVLFYAVPYLTILLGSILPTLPIASALPLIPPMGFIILLAWRMIRPGLFPVWVGFPLGMFDDLFSGQPFGSAIMLWSISMIVFDILEARFPWRSFAQDWLTLGLGIAAYLLIGAVLSGAPLTLPGLIALAPQILLSFMIYPMVVRVIARLDRLRLKRIRVIG</sequence>
<evidence type="ECO:0000313" key="2">
    <source>
        <dbReference type="EMBL" id="MXO90189.1"/>
    </source>
</evidence>
<organism evidence="2 3">
    <name type="scientific">Pontixanthobacter aquaemixtae</name>
    <dbReference type="NCBI Taxonomy" id="1958940"/>
    <lineage>
        <taxon>Bacteria</taxon>
        <taxon>Pseudomonadati</taxon>
        <taxon>Pseudomonadota</taxon>
        <taxon>Alphaproteobacteria</taxon>
        <taxon>Sphingomonadales</taxon>
        <taxon>Erythrobacteraceae</taxon>
        <taxon>Pontixanthobacter</taxon>
    </lineage>
</organism>
<keyword evidence="1" id="KW-1133">Transmembrane helix</keyword>